<reference evidence="1" key="1">
    <citation type="submission" date="2023-03" db="EMBL/GenBank/DDBJ databases">
        <title>Massive genome expansion in bonnet fungi (Mycena s.s.) driven by repeated elements and novel gene families across ecological guilds.</title>
        <authorList>
            <consortium name="Lawrence Berkeley National Laboratory"/>
            <person name="Harder C.B."/>
            <person name="Miyauchi S."/>
            <person name="Viragh M."/>
            <person name="Kuo A."/>
            <person name="Thoen E."/>
            <person name="Andreopoulos B."/>
            <person name="Lu D."/>
            <person name="Skrede I."/>
            <person name="Drula E."/>
            <person name="Henrissat B."/>
            <person name="Morin E."/>
            <person name="Kohler A."/>
            <person name="Barry K."/>
            <person name="LaButti K."/>
            <person name="Morin E."/>
            <person name="Salamov A."/>
            <person name="Lipzen A."/>
            <person name="Mereny Z."/>
            <person name="Hegedus B."/>
            <person name="Baldrian P."/>
            <person name="Stursova M."/>
            <person name="Weitz H."/>
            <person name="Taylor A."/>
            <person name="Grigoriev I.V."/>
            <person name="Nagy L.G."/>
            <person name="Martin F."/>
            <person name="Kauserud H."/>
        </authorList>
    </citation>
    <scope>NUCLEOTIDE SEQUENCE</scope>
    <source>
        <strain evidence="1">CBHHK188m</strain>
    </source>
</reference>
<organism evidence="1 2">
    <name type="scientific">Mycena maculata</name>
    <dbReference type="NCBI Taxonomy" id="230809"/>
    <lineage>
        <taxon>Eukaryota</taxon>
        <taxon>Fungi</taxon>
        <taxon>Dikarya</taxon>
        <taxon>Basidiomycota</taxon>
        <taxon>Agaricomycotina</taxon>
        <taxon>Agaricomycetes</taxon>
        <taxon>Agaricomycetidae</taxon>
        <taxon>Agaricales</taxon>
        <taxon>Marasmiineae</taxon>
        <taxon>Mycenaceae</taxon>
        <taxon>Mycena</taxon>
    </lineage>
</organism>
<dbReference type="EMBL" id="JARJLG010000109">
    <property type="protein sequence ID" value="KAJ7744015.1"/>
    <property type="molecule type" value="Genomic_DNA"/>
</dbReference>
<keyword evidence="2" id="KW-1185">Reference proteome</keyword>
<gene>
    <name evidence="1" type="ORF">DFH07DRAFT_943074</name>
</gene>
<accession>A0AAD7IK30</accession>
<name>A0AAD7IK30_9AGAR</name>
<dbReference type="AlphaFoldDB" id="A0AAD7IK30"/>
<dbReference type="Proteomes" id="UP001215280">
    <property type="component" value="Unassembled WGS sequence"/>
</dbReference>
<sequence>MFVIPILSQAVPCAYRLHSRNGIGALLLAGLGVAWEDTREWEEVESALVPVTHRQHRVDGCPTRRSAPDVPTVAFYDPQDSRGTSESLHWAVENAQAALLAVVFLSFLFCKAPTFRATYPTYPYIDYAATELWNSIELQSCCVLLCLLYNRGHNVTPAGRWPAPPVVALKLELSIYISSNDLQSRVQIPPRQPMFTEYGSGAPDWQTQLSAIRSGPDDGSFAMDVYLRRPSTAL</sequence>
<proteinExistence type="predicted"/>
<evidence type="ECO:0000313" key="1">
    <source>
        <dbReference type="EMBL" id="KAJ7744015.1"/>
    </source>
</evidence>
<comment type="caution">
    <text evidence="1">The sequence shown here is derived from an EMBL/GenBank/DDBJ whole genome shotgun (WGS) entry which is preliminary data.</text>
</comment>
<protein>
    <submittedName>
        <fullName evidence="1">Uncharacterized protein</fullName>
    </submittedName>
</protein>
<evidence type="ECO:0000313" key="2">
    <source>
        <dbReference type="Proteomes" id="UP001215280"/>
    </source>
</evidence>